<dbReference type="GO" id="GO:0006269">
    <property type="term" value="P:DNA replication, synthesis of primer"/>
    <property type="evidence" value="ECO:0007669"/>
    <property type="project" value="UniProtKB-KW"/>
</dbReference>
<evidence type="ECO:0000256" key="5">
    <source>
        <dbReference type="ARBA" id="ARBA00022723"/>
    </source>
</evidence>
<dbReference type="HAMAP" id="MF_00701">
    <property type="entry name" value="DNA_primase_lrg_arc"/>
    <property type="match status" value="1"/>
</dbReference>
<dbReference type="InterPro" id="IPR007238">
    <property type="entry name" value="DNA_primase_lsu_euk/arc"/>
</dbReference>
<dbReference type="EMBL" id="LNQE01001595">
    <property type="protein sequence ID" value="KUG15006.1"/>
    <property type="molecule type" value="Genomic_DNA"/>
</dbReference>
<dbReference type="InterPro" id="IPR023642">
    <property type="entry name" value="DNA_primase_lsu_PriL"/>
</dbReference>
<accession>A0A0W8F2N4</accession>
<proteinExistence type="inferred from homology"/>
<feature type="domain" description="DNA primase large subunit C-terminal" evidence="8">
    <location>
        <begin position="221"/>
        <end position="329"/>
    </location>
</feature>
<sequence length="344" mass="38373">MRVSLELKDLAKYPFLRESQQFMGTSADTLEDFLHAAQGKIAVRHAIGRIHTALRGTDRDKEALPLPSDSIDVRIAVSGYALARILVSCAADRSLVERLARFEAHRAYSFLIDEDDQKKTYIAASVGMDIQGPSLPLVQYVEVVAGLNEERWRLVNRDVYDGFVPVTPLEKNELLREQIRVILLRQLPLRVPVPVCELLLPQVEELKAAYQKTILEQFGAVEEDCFPPCMQALIGALSAGTNIPHTGRFALTAFLTNIGMGPAQIIELYCRAPDFDISKTQYQVEHIAGRGGTDYTAPSCPAMRTSGLCIRSDSTCGKVNHPLNYYRLKKRKGEKREPIPPHSD</sequence>
<keyword evidence="6" id="KW-0408">Iron</keyword>
<dbReference type="SUPFAM" id="SSF140914">
    <property type="entry name" value="PriB N-terminal domain-like"/>
    <property type="match status" value="1"/>
</dbReference>
<dbReference type="GO" id="GO:0051539">
    <property type="term" value="F:4 iron, 4 sulfur cluster binding"/>
    <property type="evidence" value="ECO:0007669"/>
    <property type="project" value="UniProtKB-KW"/>
</dbReference>
<comment type="cofactor">
    <cofactor evidence="1">
        <name>[4Fe-4S] cluster</name>
        <dbReference type="ChEBI" id="CHEBI:49883"/>
    </cofactor>
</comment>
<gene>
    <name evidence="9" type="ORF">ASZ90_015318</name>
</gene>
<dbReference type="PANTHER" id="PTHR10537">
    <property type="entry name" value="DNA PRIMASE LARGE SUBUNIT"/>
    <property type="match status" value="1"/>
</dbReference>
<keyword evidence="2" id="KW-0004">4Fe-4S</keyword>
<dbReference type="CDD" id="cd06560">
    <property type="entry name" value="PriL"/>
    <property type="match status" value="1"/>
</dbReference>
<keyword evidence="5" id="KW-0479">Metal-binding</keyword>
<evidence type="ECO:0000256" key="2">
    <source>
        <dbReference type="ARBA" id="ARBA00022485"/>
    </source>
</evidence>
<dbReference type="GO" id="GO:1990077">
    <property type="term" value="C:primosome complex"/>
    <property type="evidence" value="ECO:0007669"/>
    <property type="project" value="UniProtKB-KW"/>
</dbReference>
<evidence type="ECO:0000256" key="1">
    <source>
        <dbReference type="ARBA" id="ARBA00001966"/>
    </source>
</evidence>
<evidence type="ECO:0000256" key="7">
    <source>
        <dbReference type="ARBA" id="ARBA00023014"/>
    </source>
</evidence>
<evidence type="ECO:0000256" key="3">
    <source>
        <dbReference type="ARBA" id="ARBA00022515"/>
    </source>
</evidence>
<dbReference type="GO" id="GO:0046872">
    <property type="term" value="F:metal ion binding"/>
    <property type="evidence" value="ECO:0007669"/>
    <property type="project" value="UniProtKB-KW"/>
</dbReference>
<evidence type="ECO:0000259" key="8">
    <source>
        <dbReference type="Pfam" id="PF04104"/>
    </source>
</evidence>
<comment type="caution">
    <text evidence="9">The sequence shown here is derived from an EMBL/GenBank/DDBJ whole genome shotgun (WGS) entry which is preliminary data.</text>
</comment>
<keyword evidence="3" id="KW-0639">Primosome</keyword>
<keyword evidence="7" id="KW-0411">Iron-sulfur</keyword>
<organism evidence="9">
    <name type="scientific">hydrocarbon metagenome</name>
    <dbReference type="NCBI Taxonomy" id="938273"/>
    <lineage>
        <taxon>unclassified sequences</taxon>
        <taxon>metagenomes</taxon>
        <taxon>ecological metagenomes</taxon>
    </lineage>
</organism>
<keyword evidence="4" id="KW-0235">DNA replication</keyword>
<dbReference type="GO" id="GO:0003899">
    <property type="term" value="F:DNA-directed RNA polymerase activity"/>
    <property type="evidence" value="ECO:0007669"/>
    <property type="project" value="InterPro"/>
</dbReference>
<protein>
    <submittedName>
        <fullName evidence="9">Dna primase large subunit</fullName>
    </submittedName>
</protein>
<reference evidence="9" key="1">
    <citation type="journal article" date="2015" name="Proc. Natl. Acad. Sci. U.S.A.">
        <title>Networks of energetic and metabolic interactions define dynamics in microbial communities.</title>
        <authorList>
            <person name="Embree M."/>
            <person name="Liu J.K."/>
            <person name="Al-Bassam M.M."/>
            <person name="Zengler K."/>
        </authorList>
    </citation>
    <scope>NUCLEOTIDE SEQUENCE</scope>
</reference>
<evidence type="ECO:0000256" key="4">
    <source>
        <dbReference type="ARBA" id="ARBA00022705"/>
    </source>
</evidence>
<dbReference type="InterPro" id="IPR058560">
    <property type="entry name" value="DNA_primase_C"/>
</dbReference>
<dbReference type="PANTHER" id="PTHR10537:SF3">
    <property type="entry name" value="DNA PRIMASE LARGE SUBUNIT"/>
    <property type="match status" value="1"/>
</dbReference>
<dbReference type="Pfam" id="PF04104">
    <property type="entry name" value="DNA_primase_lrg"/>
    <property type="match status" value="1"/>
</dbReference>
<dbReference type="AlphaFoldDB" id="A0A0W8F2N4"/>
<name>A0A0W8F2N4_9ZZZZ</name>
<dbReference type="GO" id="GO:0006270">
    <property type="term" value="P:DNA replication initiation"/>
    <property type="evidence" value="ECO:0007669"/>
    <property type="project" value="TreeGrafter"/>
</dbReference>
<evidence type="ECO:0000313" key="9">
    <source>
        <dbReference type="EMBL" id="KUG15006.1"/>
    </source>
</evidence>
<evidence type="ECO:0000256" key="6">
    <source>
        <dbReference type="ARBA" id="ARBA00023004"/>
    </source>
</evidence>